<proteinExistence type="predicted"/>
<dbReference type="EMBL" id="GGEC01070821">
    <property type="protein sequence ID" value="MBX51305.1"/>
    <property type="molecule type" value="Transcribed_RNA"/>
</dbReference>
<accession>A0A2P2P988</accession>
<protein>
    <submittedName>
        <fullName evidence="1">Uncharacterized protein</fullName>
    </submittedName>
</protein>
<organism evidence="1">
    <name type="scientific">Rhizophora mucronata</name>
    <name type="common">Asiatic mangrove</name>
    <dbReference type="NCBI Taxonomy" id="61149"/>
    <lineage>
        <taxon>Eukaryota</taxon>
        <taxon>Viridiplantae</taxon>
        <taxon>Streptophyta</taxon>
        <taxon>Embryophyta</taxon>
        <taxon>Tracheophyta</taxon>
        <taxon>Spermatophyta</taxon>
        <taxon>Magnoliopsida</taxon>
        <taxon>eudicotyledons</taxon>
        <taxon>Gunneridae</taxon>
        <taxon>Pentapetalae</taxon>
        <taxon>rosids</taxon>
        <taxon>fabids</taxon>
        <taxon>Malpighiales</taxon>
        <taxon>Rhizophoraceae</taxon>
        <taxon>Rhizophora</taxon>
    </lineage>
</organism>
<reference evidence="1" key="1">
    <citation type="submission" date="2018-02" db="EMBL/GenBank/DDBJ databases">
        <title>Rhizophora mucronata_Transcriptome.</title>
        <authorList>
            <person name="Meera S.P."/>
            <person name="Sreeshan A."/>
            <person name="Augustine A."/>
        </authorList>
    </citation>
    <scope>NUCLEOTIDE SEQUENCE</scope>
    <source>
        <tissue evidence="1">Leaf</tissue>
    </source>
</reference>
<evidence type="ECO:0000313" key="1">
    <source>
        <dbReference type="EMBL" id="MBX51305.1"/>
    </source>
</evidence>
<sequence>MQRVGILTLLGEFLMSWDPTRVLLLGMQ</sequence>
<name>A0A2P2P988_RHIMU</name>
<dbReference type="AlphaFoldDB" id="A0A2P2P988"/>